<proteinExistence type="predicted"/>
<keyword evidence="1" id="KW-1133">Transmembrane helix</keyword>
<reference evidence="2" key="2">
    <citation type="submission" date="2020-09" db="EMBL/GenBank/DDBJ databases">
        <authorList>
            <person name="Sun Q."/>
            <person name="Zhou Y."/>
        </authorList>
    </citation>
    <scope>NUCLEOTIDE SEQUENCE</scope>
    <source>
        <strain evidence="2">CGMCC 1.12506</strain>
    </source>
</reference>
<feature type="transmembrane region" description="Helical" evidence="1">
    <location>
        <begin position="7"/>
        <end position="26"/>
    </location>
</feature>
<evidence type="ECO:0000313" key="2">
    <source>
        <dbReference type="EMBL" id="GGD30235.1"/>
    </source>
</evidence>
<name>A0A916Y4F3_9FLAO</name>
<sequence length="301" mass="35399">MRKFIKKIVLFFAFFILINAIIYFLFINDTHNDYNDFNKNGSVYLMADSHGEALKKYPDDFGIVNFSYESDSYFDIERKLNFLIKETNIKKIVISIDNHCFSNYRENINNIDKSIYFESVCSDNASAYENFKNKYIRYYFPVFNSNSPTIIKIDIFKMLSNRKQGSANLKNWNSLTESEKTKQSISRLEVQFESKKNSQKLLDHFAKIISIANKNKVEIIAIKFPISKNYYKNLMKFDSLNVDHLLKDKKIKIIDFQKVYFDNDTFFSDADHLNDIGGLEFSKLLNDSINKSKNSINHDKN</sequence>
<keyword evidence="1" id="KW-0812">Transmembrane</keyword>
<reference evidence="2" key="1">
    <citation type="journal article" date="2014" name="Int. J. Syst. Evol. Microbiol.">
        <title>Complete genome sequence of Corynebacterium casei LMG S-19264T (=DSM 44701T), isolated from a smear-ripened cheese.</title>
        <authorList>
            <consortium name="US DOE Joint Genome Institute (JGI-PGF)"/>
            <person name="Walter F."/>
            <person name="Albersmeier A."/>
            <person name="Kalinowski J."/>
            <person name="Ruckert C."/>
        </authorList>
    </citation>
    <scope>NUCLEOTIDE SEQUENCE</scope>
    <source>
        <strain evidence="2">CGMCC 1.12506</strain>
    </source>
</reference>
<gene>
    <name evidence="2" type="ORF">GCM10011343_20540</name>
</gene>
<keyword evidence="1" id="KW-0472">Membrane</keyword>
<evidence type="ECO:0000256" key="1">
    <source>
        <dbReference type="SAM" id="Phobius"/>
    </source>
</evidence>
<accession>A0A916Y4F3</accession>
<evidence type="ECO:0000313" key="3">
    <source>
        <dbReference type="Proteomes" id="UP000625735"/>
    </source>
</evidence>
<keyword evidence="3" id="KW-1185">Reference proteome</keyword>
<dbReference type="AlphaFoldDB" id="A0A916Y4F3"/>
<dbReference type="Proteomes" id="UP000625735">
    <property type="component" value="Unassembled WGS sequence"/>
</dbReference>
<comment type="caution">
    <text evidence="2">The sequence shown here is derived from an EMBL/GenBank/DDBJ whole genome shotgun (WGS) entry which is preliminary data.</text>
</comment>
<dbReference type="RefSeq" id="WP_188362475.1">
    <property type="nucleotide sequence ID" value="NZ_BMFG01000007.1"/>
</dbReference>
<protein>
    <submittedName>
        <fullName evidence="2">Uncharacterized protein</fullName>
    </submittedName>
</protein>
<dbReference type="EMBL" id="BMFG01000007">
    <property type="protein sequence ID" value="GGD30235.1"/>
    <property type="molecule type" value="Genomic_DNA"/>
</dbReference>
<organism evidence="2 3">
    <name type="scientific">Flavobacterium orientale</name>
    <dbReference type="NCBI Taxonomy" id="1756020"/>
    <lineage>
        <taxon>Bacteria</taxon>
        <taxon>Pseudomonadati</taxon>
        <taxon>Bacteroidota</taxon>
        <taxon>Flavobacteriia</taxon>
        <taxon>Flavobacteriales</taxon>
        <taxon>Flavobacteriaceae</taxon>
        <taxon>Flavobacterium</taxon>
    </lineage>
</organism>